<evidence type="ECO:0000256" key="5">
    <source>
        <dbReference type="ARBA" id="ARBA00022630"/>
    </source>
</evidence>
<dbReference type="Gene3D" id="3.90.700.10">
    <property type="entry name" value="Succinate dehydrogenase/fumarate reductase flavoprotein, catalytic domain"/>
    <property type="match status" value="1"/>
</dbReference>
<dbReference type="Pfam" id="PF00890">
    <property type="entry name" value="FAD_binding_2"/>
    <property type="match status" value="1"/>
</dbReference>
<dbReference type="InterPro" id="IPR003953">
    <property type="entry name" value="FAD-dep_OxRdtase_2_FAD-bd"/>
</dbReference>
<evidence type="ECO:0000256" key="1">
    <source>
        <dbReference type="ARBA" id="ARBA00001974"/>
    </source>
</evidence>
<comment type="caution">
    <text evidence="15">The sequence shown here is derived from an EMBL/GenBank/DDBJ whole genome shotgun (WGS) entry which is preliminary data.</text>
</comment>
<comment type="similarity">
    <text evidence="3 12">Belongs to the FAD-dependent oxidoreductase 2 family. NadB subfamily.</text>
</comment>
<dbReference type="GO" id="GO:0008734">
    <property type="term" value="F:L-aspartate oxidase activity"/>
    <property type="evidence" value="ECO:0007669"/>
    <property type="project" value="UniProtKB-UniRule"/>
</dbReference>
<dbReference type="Pfam" id="PF02910">
    <property type="entry name" value="Succ_DH_flav_C"/>
    <property type="match status" value="1"/>
</dbReference>
<accession>A0A2V3ZTD5</accession>
<organism evidence="15 16">
    <name type="scientific">Marinifilum breve</name>
    <dbReference type="NCBI Taxonomy" id="2184082"/>
    <lineage>
        <taxon>Bacteria</taxon>
        <taxon>Pseudomonadati</taxon>
        <taxon>Bacteroidota</taxon>
        <taxon>Bacteroidia</taxon>
        <taxon>Marinilabiliales</taxon>
        <taxon>Marinifilaceae</taxon>
    </lineage>
</organism>
<comment type="subcellular location">
    <subcellularLocation>
        <location evidence="12">Cytoplasm</location>
    </subcellularLocation>
</comment>
<feature type="domain" description="Fumarate reductase/succinate dehydrogenase flavoprotein-like C-terminal" evidence="14">
    <location>
        <begin position="423"/>
        <end position="512"/>
    </location>
</feature>
<dbReference type="PANTHER" id="PTHR42716:SF2">
    <property type="entry name" value="L-ASPARTATE OXIDASE, CHLOROPLASTIC"/>
    <property type="match status" value="1"/>
</dbReference>
<evidence type="ECO:0000256" key="12">
    <source>
        <dbReference type="RuleBase" id="RU362049"/>
    </source>
</evidence>
<dbReference type="GO" id="GO:0034628">
    <property type="term" value="P:'de novo' NAD+ biosynthetic process from L-aspartate"/>
    <property type="evidence" value="ECO:0007669"/>
    <property type="project" value="TreeGrafter"/>
</dbReference>
<evidence type="ECO:0000313" key="16">
    <source>
        <dbReference type="Proteomes" id="UP000248079"/>
    </source>
</evidence>
<gene>
    <name evidence="15" type="primary">nadB</name>
    <name evidence="15" type="ORF">DF185_16890</name>
</gene>
<evidence type="ECO:0000256" key="4">
    <source>
        <dbReference type="ARBA" id="ARBA00012173"/>
    </source>
</evidence>
<evidence type="ECO:0000256" key="7">
    <source>
        <dbReference type="ARBA" id="ARBA00022827"/>
    </source>
</evidence>
<name>A0A2V3ZTD5_9BACT</name>
<evidence type="ECO:0000256" key="10">
    <source>
        <dbReference type="NCBIfam" id="TIGR00551"/>
    </source>
</evidence>
<dbReference type="AlphaFoldDB" id="A0A2V3ZTD5"/>
<evidence type="ECO:0000256" key="11">
    <source>
        <dbReference type="PIRSR" id="PIRSR000171-1"/>
    </source>
</evidence>
<evidence type="ECO:0000256" key="3">
    <source>
        <dbReference type="ARBA" id="ARBA00008562"/>
    </source>
</evidence>
<dbReference type="SUPFAM" id="SSF51905">
    <property type="entry name" value="FAD/NAD(P)-binding domain"/>
    <property type="match status" value="1"/>
</dbReference>
<dbReference type="OrthoDB" id="9806724at2"/>
<evidence type="ECO:0000256" key="2">
    <source>
        <dbReference type="ARBA" id="ARBA00004950"/>
    </source>
</evidence>
<dbReference type="PANTHER" id="PTHR42716">
    <property type="entry name" value="L-ASPARTATE OXIDASE"/>
    <property type="match status" value="1"/>
</dbReference>
<keyword evidence="5 12" id="KW-0285">Flavoprotein</keyword>
<dbReference type="GO" id="GO:0005737">
    <property type="term" value="C:cytoplasm"/>
    <property type="evidence" value="ECO:0007669"/>
    <property type="project" value="UniProtKB-SubCell"/>
</dbReference>
<comment type="catalytic activity">
    <reaction evidence="9">
        <text>L-aspartate + O2 = iminosuccinate + H2O2</text>
        <dbReference type="Rhea" id="RHEA:25876"/>
        <dbReference type="ChEBI" id="CHEBI:15379"/>
        <dbReference type="ChEBI" id="CHEBI:16240"/>
        <dbReference type="ChEBI" id="CHEBI:29991"/>
        <dbReference type="ChEBI" id="CHEBI:77875"/>
        <dbReference type="EC" id="1.4.3.16"/>
    </reaction>
    <physiologicalReaction direction="left-to-right" evidence="9">
        <dbReference type="Rhea" id="RHEA:25877"/>
    </physiologicalReaction>
</comment>
<feature type="domain" description="FAD-dependent oxidoreductase 2 FAD-binding" evidence="13">
    <location>
        <begin position="7"/>
        <end position="377"/>
    </location>
</feature>
<dbReference type="InterPro" id="IPR037099">
    <property type="entry name" value="Fum_R/Succ_DH_flav-like_C_sf"/>
</dbReference>
<evidence type="ECO:0000256" key="8">
    <source>
        <dbReference type="ARBA" id="ARBA00023002"/>
    </source>
</evidence>
<dbReference type="SUPFAM" id="SSF56425">
    <property type="entry name" value="Succinate dehydrogenase/fumarate reductase flavoprotein, catalytic domain"/>
    <property type="match status" value="1"/>
</dbReference>
<evidence type="ECO:0000259" key="13">
    <source>
        <dbReference type="Pfam" id="PF00890"/>
    </source>
</evidence>
<proteinExistence type="inferred from homology"/>
<evidence type="ECO:0000259" key="14">
    <source>
        <dbReference type="Pfam" id="PF02910"/>
    </source>
</evidence>
<sequence>MLHKQFDFLIIGSGLAGLYSAFEASKHGSVAIVTKSKLDVSNSYYAQGGIAAVTDSEDYPHLHLEDTLTAGRGLCDYTPVDILVNEGPDRIKDLINLGMQFDTENGELSLALEGGHHRRRVLHAGGDSTGKELVRFLIQKVLNTSSITIFENQMVYELLVEEQKCLGAKSFNLDDNSNLCIQAKSTILTLGGASAVYQRTTNPETTVGDGIALAYNAGAEITDMEFIQFHPSSFYSEEGYTFLISEAVRGEGAHLINSKGERFMTQIHELAELAPRDIVARSIFNEMQKCGDKNVTLSLKHLDGEKLKNRFPSIYAKCKESGADFLNQIPIAPAAHYTVGGIKTDNKGKTNIDHLYACGELASTGVMGANRLASNSLLECLVFGKRAIQHAQKNTCIASLNTCQEGISVDHDLSDLFLNHVNDIAKAMNTKVGIVRTAQHLQEVLDLLDEVKSKFPFKTNEYYSMRMQNLLSVCALITSAALARKESRGGHYREDFNTENEDFLAHSVQQLNKELIFVPVEIKSE</sequence>
<protein>
    <recommendedName>
        <fullName evidence="4 10">L-aspartate oxidase</fullName>
        <ecNumber evidence="4 10">1.4.3.16</ecNumber>
    </recommendedName>
</protein>
<dbReference type="PIRSF" id="PIRSF000171">
    <property type="entry name" value="SDHA_APRA_LASPO"/>
    <property type="match status" value="1"/>
</dbReference>
<dbReference type="InterPro" id="IPR005288">
    <property type="entry name" value="NadB"/>
</dbReference>
<dbReference type="Gene3D" id="3.50.50.60">
    <property type="entry name" value="FAD/NAD(P)-binding domain"/>
    <property type="match status" value="1"/>
</dbReference>
<dbReference type="InterPro" id="IPR036188">
    <property type="entry name" value="FAD/NAD-bd_sf"/>
</dbReference>
<reference evidence="15 16" key="1">
    <citation type="submission" date="2018-05" db="EMBL/GenBank/DDBJ databases">
        <title>Marinifilum breve JC075T sp. nov., a marine bacterium isolated from Yongle Blue Hole in the South China Sea.</title>
        <authorList>
            <person name="Fu T."/>
        </authorList>
    </citation>
    <scope>NUCLEOTIDE SEQUENCE [LARGE SCALE GENOMIC DNA]</scope>
    <source>
        <strain evidence="15 16">JC075</strain>
    </source>
</reference>
<keyword evidence="7 12" id="KW-0274">FAD</keyword>
<dbReference type="RefSeq" id="WP_110361939.1">
    <property type="nucleotide sequence ID" value="NZ_QFLI01000008.1"/>
</dbReference>
<keyword evidence="6 12" id="KW-0662">Pyridine nucleotide biosynthesis</keyword>
<dbReference type="SUPFAM" id="SSF46977">
    <property type="entry name" value="Succinate dehydrogenase/fumarate reductase flavoprotein C-terminal domain"/>
    <property type="match status" value="1"/>
</dbReference>
<comment type="function">
    <text evidence="12">Catalyzes the oxidation of L-aspartate to iminoaspartate.</text>
</comment>
<dbReference type="PRINTS" id="PR00411">
    <property type="entry name" value="PNDRDTASEI"/>
</dbReference>
<dbReference type="Proteomes" id="UP000248079">
    <property type="component" value="Unassembled WGS sequence"/>
</dbReference>
<comment type="cofactor">
    <cofactor evidence="1 12">
        <name>FAD</name>
        <dbReference type="ChEBI" id="CHEBI:57692"/>
    </cofactor>
</comment>
<dbReference type="FunFam" id="3.90.700.10:FF:000002">
    <property type="entry name" value="L-aspartate oxidase"/>
    <property type="match status" value="1"/>
</dbReference>
<dbReference type="NCBIfam" id="TIGR00551">
    <property type="entry name" value="nadB"/>
    <property type="match status" value="1"/>
</dbReference>
<keyword evidence="16" id="KW-1185">Reference proteome</keyword>
<evidence type="ECO:0000313" key="15">
    <source>
        <dbReference type="EMBL" id="PXX98008.1"/>
    </source>
</evidence>
<dbReference type="UniPathway" id="UPA00253">
    <property type="reaction ID" value="UER00326"/>
</dbReference>
<keyword evidence="8 12" id="KW-0560">Oxidoreductase</keyword>
<dbReference type="InterPro" id="IPR015939">
    <property type="entry name" value="Fum_Rdtase/Succ_DH_flav-like_C"/>
</dbReference>
<dbReference type="Gene3D" id="1.20.58.100">
    <property type="entry name" value="Fumarate reductase/succinate dehydrogenase flavoprotein-like, C-terminal domain"/>
    <property type="match status" value="1"/>
</dbReference>
<comment type="pathway">
    <text evidence="2 12">Cofactor biosynthesis; NAD(+) biosynthesis; iminoaspartate from L-aspartate (oxidase route): step 1/1.</text>
</comment>
<dbReference type="PRINTS" id="PR00368">
    <property type="entry name" value="FADPNR"/>
</dbReference>
<dbReference type="InterPro" id="IPR027477">
    <property type="entry name" value="Succ_DH/fumarate_Rdtase_cat_sf"/>
</dbReference>
<evidence type="ECO:0000256" key="9">
    <source>
        <dbReference type="ARBA" id="ARBA00048305"/>
    </source>
</evidence>
<feature type="active site" description="Proton acceptor" evidence="11">
    <location>
        <position position="276"/>
    </location>
</feature>
<evidence type="ECO:0000256" key="6">
    <source>
        <dbReference type="ARBA" id="ARBA00022642"/>
    </source>
</evidence>
<dbReference type="EMBL" id="QFLI01000008">
    <property type="protein sequence ID" value="PXX98008.1"/>
    <property type="molecule type" value="Genomic_DNA"/>
</dbReference>
<dbReference type="EC" id="1.4.3.16" evidence="4 10"/>